<dbReference type="InterPro" id="IPR033417">
    <property type="entry name" value="CHASE8"/>
</dbReference>
<feature type="transmembrane region" description="Helical" evidence="1">
    <location>
        <begin position="21"/>
        <end position="39"/>
    </location>
</feature>
<proteinExistence type="predicted"/>
<protein>
    <submittedName>
        <fullName evidence="4">Diguanylate cyclase</fullName>
    </submittedName>
</protein>
<dbReference type="FunFam" id="3.30.70.270:FF:000001">
    <property type="entry name" value="Diguanylate cyclase domain protein"/>
    <property type="match status" value="1"/>
</dbReference>
<dbReference type="InterPro" id="IPR052163">
    <property type="entry name" value="DGC-Regulatory_Protein"/>
</dbReference>
<name>A0A7M1B862_9BACT</name>
<dbReference type="SMART" id="SM00267">
    <property type="entry name" value="GGDEF"/>
    <property type="match status" value="1"/>
</dbReference>
<dbReference type="Gene3D" id="6.10.340.10">
    <property type="match status" value="1"/>
</dbReference>
<dbReference type="PANTHER" id="PTHR46663">
    <property type="entry name" value="DIGUANYLATE CYCLASE DGCT-RELATED"/>
    <property type="match status" value="1"/>
</dbReference>
<dbReference type="CDD" id="cd01949">
    <property type="entry name" value="GGDEF"/>
    <property type="match status" value="1"/>
</dbReference>
<gene>
    <name evidence="4" type="ORF">FM071_04775</name>
</gene>
<keyword evidence="1" id="KW-0812">Transmembrane</keyword>
<dbReference type="PROSITE" id="PS50887">
    <property type="entry name" value="GGDEF"/>
    <property type="match status" value="1"/>
</dbReference>
<keyword evidence="5" id="KW-1185">Reference proteome</keyword>
<dbReference type="Pfam" id="PF17152">
    <property type="entry name" value="CHASE8"/>
    <property type="match status" value="1"/>
</dbReference>
<dbReference type="AlphaFoldDB" id="A0A7M1B862"/>
<dbReference type="InterPro" id="IPR043128">
    <property type="entry name" value="Rev_trsase/Diguanyl_cyclase"/>
</dbReference>
<dbReference type="Proteomes" id="UP000593580">
    <property type="component" value="Chromosome"/>
</dbReference>
<dbReference type="SMART" id="SM00304">
    <property type="entry name" value="HAMP"/>
    <property type="match status" value="1"/>
</dbReference>
<dbReference type="InterPro" id="IPR029787">
    <property type="entry name" value="Nucleotide_cyclase"/>
</dbReference>
<keyword evidence="1" id="KW-1133">Transmembrane helix</keyword>
<dbReference type="RefSeq" id="WP_193111882.1">
    <property type="nucleotide sequence ID" value="NZ_CP041406.1"/>
</dbReference>
<dbReference type="SUPFAM" id="SSF158472">
    <property type="entry name" value="HAMP domain-like"/>
    <property type="match status" value="1"/>
</dbReference>
<dbReference type="KEGG" id="spal:FM071_04775"/>
<reference evidence="4 5" key="1">
    <citation type="submission" date="2019-07" db="EMBL/GenBank/DDBJ databases">
        <title>Sulfurimonas paralvinellae sp. nov., a novel mesophilic, hydrogen- and sulfur-oxidizing chemolithoautotroph within the Epsilonproteo- bacteria isolated from a deep-sea hydrothermal vent polychaete nest, reclassification of Thiomicrospira denitrificans as Sulfurimonas denitrificans comb. nov. and emended description of the genus Sulfurimonas.</title>
        <authorList>
            <person name="Wang S."/>
            <person name="Jiang L."/>
            <person name="Shao Z."/>
        </authorList>
    </citation>
    <scope>NUCLEOTIDE SEQUENCE [LARGE SCALE GENOMIC DNA]</scope>
    <source>
        <strain evidence="4 5">GO25</strain>
    </source>
</reference>
<dbReference type="PANTHER" id="PTHR46663:SF2">
    <property type="entry name" value="GGDEF DOMAIN-CONTAINING PROTEIN"/>
    <property type="match status" value="1"/>
</dbReference>
<dbReference type="InterPro" id="IPR000160">
    <property type="entry name" value="GGDEF_dom"/>
</dbReference>
<evidence type="ECO:0000259" key="3">
    <source>
        <dbReference type="PROSITE" id="PS50887"/>
    </source>
</evidence>
<dbReference type="SUPFAM" id="SSF55073">
    <property type="entry name" value="Nucleotide cyclase"/>
    <property type="match status" value="1"/>
</dbReference>
<accession>A0A7M1B862</accession>
<organism evidence="4 5">
    <name type="scientific">Sulfurimonas paralvinellae</name>
    <dbReference type="NCBI Taxonomy" id="317658"/>
    <lineage>
        <taxon>Bacteria</taxon>
        <taxon>Pseudomonadati</taxon>
        <taxon>Campylobacterota</taxon>
        <taxon>Epsilonproteobacteria</taxon>
        <taxon>Campylobacterales</taxon>
        <taxon>Sulfurimonadaceae</taxon>
        <taxon>Sulfurimonas</taxon>
    </lineage>
</organism>
<dbReference type="CDD" id="cd06225">
    <property type="entry name" value="HAMP"/>
    <property type="match status" value="1"/>
</dbReference>
<dbReference type="PROSITE" id="PS50885">
    <property type="entry name" value="HAMP"/>
    <property type="match status" value="1"/>
</dbReference>
<dbReference type="Pfam" id="PF00990">
    <property type="entry name" value="GGDEF"/>
    <property type="match status" value="1"/>
</dbReference>
<dbReference type="NCBIfam" id="TIGR00254">
    <property type="entry name" value="GGDEF"/>
    <property type="match status" value="1"/>
</dbReference>
<dbReference type="Gene3D" id="3.30.70.270">
    <property type="match status" value="1"/>
</dbReference>
<evidence type="ECO:0000313" key="5">
    <source>
        <dbReference type="Proteomes" id="UP000593580"/>
    </source>
</evidence>
<feature type="domain" description="HAMP" evidence="2">
    <location>
        <begin position="185"/>
        <end position="238"/>
    </location>
</feature>
<evidence type="ECO:0000259" key="2">
    <source>
        <dbReference type="PROSITE" id="PS50885"/>
    </source>
</evidence>
<dbReference type="GO" id="GO:0003824">
    <property type="term" value="F:catalytic activity"/>
    <property type="evidence" value="ECO:0007669"/>
    <property type="project" value="UniProtKB-ARBA"/>
</dbReference>
<dbReference type="EMBL" id="CP041406">
    <property type="protein sequence ID" value="QOP45636.1"/>
    <property type="molecule type" value="Genomic_DNA"/>
</dbReference>
<dbReference type="GO" id="GO:0007165">
    <property type="term" value="P:signal transduction"/>
    <property type="evidence" value="ECO:0007669"/>
    <property type="project" value="InterPro"/>
</dbReference>
<feature type="transmembrane region" description="Helical" evidence="1">
    <location>
        <begin position="154"/>
        <end position="176"/>
    </location>
</feature>
<keyword evidence="1" id="KW-0472">Membrane</keyword>
<sequence length="415" mass="47287">MLQFYNKLNISKKLDFMNLSTALIAGIIAIIFIVLYQYIDGTKILKYQSRTLAKVLAQNIAPALLFKDAKNIDESLSSVKYAENILEAYALDVNGNILGVYVQKQPYKKNNEIEKMTLKEEQFSKGFELYTVVPVHAENRTIGYLVLVHSTQMLITHLLTQTLFITLIILVSIIITSRYYKLLSRKILNPIAKLNKGTTKIIQTKTLHTHVRVYNDDEIGELAKNFNIMINTLSEYHEELNRQKDLLDYKANHDDLTDLPNRALFNDRLAVAMKKADRNKSALGVFFLDIDYFKQINDQYGHDVGDELLKRFSQRLQECLRAADTLARIGGDEFMIILEENKEMTTSKTVAKKIVEAMKEPIALGESTLKISTSIGIAIYPQDAKDAEELVKNADMAMYKVKESGRDGFAFFQAE</sequence>
<feature type="domain" description="GGDEF" evidence="3">
    <location>
        <begin position="281"/>
        <end position="414"/>
    </location>
</feature>
<dbReference type="Pfam" id="PF00672">
    <property type="entry name" value="HAMP"/>
    <property type="match status" value="1"/>
</dbReference>
<evidence type="ECO:0000313" key="4">
    <source>
        <dbReference type="EMBL" id="QOP45636.1"/>
    </source>
</evidence>
<dbReference type="InterPro" id="IPR003660">
    <property type="entry name" value="HAMP_dom"/>
</dbReference>
<evidence type="ECO:0000256" key="1">
    <source>
        <dbReference type="SAM" id="Phobius"/>
    </source>
</evidence>
<dbReference type="GO" id="GO:0016020">
    <property type="term" value="C:membrane"/>
    <property type="evidence" value="ECO:0007669"/>
    <property type="project" value="InterPro"/>
</dbReference>